<dbReference type="AlphaFoldDB" id="A0A2U2MV86"/>
<proteinExistence type="inferred from homology"/>
<dbReference type="Proteomes" id="UP000245753">
    <property type="component" value="Unassembled WGS sequence"/>
</dbReference>
<dbReference type="InterPro" id="IPR000620">
    <property type="entry name" value="EamA_dom"/>
</dbReference>
<dbReference type="GO" id="GO:0016020">
    <property type="term" value="C:membrane"/>
    <property type="evidence" value="ECO:0007669"/>
    <property type="project" value="UniProtKB-SubCell"/>
</dbReference>
<comment type="similarity">
    <text evidence="2">Belongs to the EamA transporter family.</text>
</comment>
<evidence type="ECO:0000256" key="1">
    <source>
        <dbReference type="ARBA" id="ARBA00004141"/>
    </source>
</evidence>
<feature type="transmembrane region" description="Helical" evidence="6">
    <location>
        <begin position="197"/>
        <end position="220"/>
    </location>
</feature>
<comment type="caution">
    <text evidence="8">The sequence shown here is derived from an EMBL/GenBank/DDBJ whole genome shotgun (WGS) entry which is preliminary data.</text>
</comment>
<evidence type="ECO:0000313" key="9">
    <source>
        <dbReference type="Proteomes" id="UP000245753"/>
    </source>
</evidence>
<feature type="transmembrane region" description="Helical" evidence="6">
    <location>
        <begin position="23"/>
        <end position="40"/>
    </location>
</feature>
<feature type="domain" description="EamA" evidence="7">
    <location>
        <begin position="38"/>
        <end position="159"/>
    </location>
</feature>
<dbReference type="SUPFAM" id="SSF103481">
    <property type="entry name" value="Multidrug resistance efflux transporter EmrE"/>
    <property type="match status" value="2"/>
</dbReference>
<evidence type="ECO:0000259" key="7">
    <source>
        <dbReference type="Pfam" id="PF00892"/>
    </source>
</evidence>
<organism evidence="8 9">
    <name type="scientific">Bifidobacterium catulorum</name>
    <dbReference type="NCBI Taxonomy" id="1630173"/>
    <lineage>
        <taxon>Bacteria</taxon>
        <taxon>Bacillati</taxon>
        <taxon>Actinomycetota</taxon>
        <taxon>Actinomycetes</taxon>
        <taxon>Bifidobacteriales</taxon>
        <taxon>Bifidobacteriaceae</taxon>
        <taxon>Bifidobacterium</taxon>
    </lineage>
</organism>
<name>A0A2U2MV86_9BIFI</name>
<evidence type="ECO:0000256" key="5">
    <source>
        <dbReference type="ARBA" id="ARBA00023136"/>
    </source>
</evidence>
<feature type="transmembrane region" description="Helical" evidence="6">
    <location>
        <begin position="141"/>
        <end position="160"/>
    </location>
</feature>
<dbReference type="InterPro" id="IPR037185">
    <property type="entry name" value="EmrE-like"/>
</dbReference>
<evidence type="ECO:0000256" key="6">
    <source>
        <dbReference type="SAM" id="Phobius"/>
    </source>
</evidence>
<protein>
    <submittedName>
        <fullName evidence="8">Threonine transporter RhtB</fullName>
    </submittedName>
</protein>
<dbReference type="PANTHER" id="PTHR32322:SF2">
    <property type="entry name" value="EAMA DOMAIN-CONTAINING PROTEIN"/>
    <property type="match status" value="1"/>
</dbReference>
<reference evidence="8 9" key="1">
    <citation type="journal article" date="2018" name="Int. J. Syst. Evol. Microbiol.">
        <title>Bifidobacterium catulorum sp. nov., a novel taxon from the faeces of the baby common marmoset (Callithrix jacchus).</title>
        <authorList>
            <person name="Modesto M."/>
            <person name="Michelini S."/>
            <person name="Oki K."/>
            <person name="Biavati B."/>
            <person name="Watanabe K."/>
            <person name="Mattarelli P."/>
        </authorList>
    </citation>
    <scope>NUCLEOTIDE SEQUENCE [LARGE SCALE GENOMIC DNA]</scope>
    <source>
        <strain evidence="8 9">MRM 8.19</strain>
    </source>
</reference>
<feature type="transmembrane region" description="Helical" evidence="6">
    <location>
        <begin position="240"/>
        <end position="262"/>
    </location>
</feature>
<dbReference type="OrthoDB" id="9815120at2"/>
<evidence type="ECO:0000256" key="3">
    <source>
        <dbReference type="ARBA" id="ARBA00022692"/>
    </source>
</evidence>
<dbReference type="InterPro" id="IPR050638">
    <property type="entry name" value="AA-Vitamin_Transporters"/>
</dbReference>
<feature type="transmembrane region" description="Helical" evidence="6">
    <location>
        <begin position="89"/>
        <end position="110"/>
    </location>
</feature>
<evidence type="ECO:0000313" key="8">
    <source>
        <dbReference type="EMBL" id="PWG60759.1"/>
    </source>
</evidence>
<comment type="subcellular location">
    <subcellularLocation>
        <location evidence="1">Membrane</location>
        <topology evidence="1">Multi-pass membrane protein</topology>
    </subcellularLocation>
</comment>
<keyword evidence="9" id="KW-1185">Reference proteome</keyword>
<keyword evidence="4 6" id="KW-1133">Transmembrane helix</keyword>
<feature type="transmembrane region" description="Helical" evidence="6">
    <location>
        <begin position="116"/>
        <end position="134"/>
    </location>
</feature>
<accession>A0A2U2MV86</accession>
<feature type="transmembrane region" description="Helical" evidence="6">
    <location>
        <begin position="274"/>
        <end position="293"/>
    </location>
</feature>
<keyword evidence="5 6" id="KW-0472">Membrane</keyword>
<keyword evidence="3 6" id="KW-0812">Transmembrane</keyword>
<dbReference type="Pfam" id="PF00892">
    <property type="entry name" value="EamA"/>
    <property type="match status" value="2"/>
</dbReference>
<dbReference type="EMBL" id="QFFN01000001">
    <property type="protein sequence ID" value="PWG60759.1"/>
    <property type="molecule type" value="Genomic_DNA"/>
</dbReference>
<feature type="transmembrane region" description="Helical" evidence="6">
    <location>
        <begin position="299"/>
        <end position="317"/>
    </location>
</feature>
<gene>
    <name evidence="8" type="ORF">DF200_00565</name>
</gene>
<feature type="transmembrane region" description="Helical" evidence="6">
    <location>
        <begin position="166"/>
        <end position="185"/>
    </location>
</feature>
<sequence length="338" mass="36337">MPETWRYAYVSVRKIAYRILEKTPAVVIVAVEGALMYFATGMAKTVFTQIDPLCAAWYRFGFLAIMMLAWRRPWRAAVRRTLPHTRREWAVTAGCGLAIVAMNTMFYLAISELNMGMAVAMEFVGPLGVALITGRNWRERIGVGIAAAGVALLAGMSLTSPDGGRPAIGIVAILIGGTMWGVYIVMGRKVAHTGSPLDRLSVALCIGFAAQSLFLAIPAVKGLFVPSKTATWLASEGGWGIVHLLLLMLVVSVCSSFFPYVIDQVVMRKTTSGTFSVMQSMYPAVAVAVGLAFGEIPGIWELAGVACVMAAVVITFSDDERAPRHGRAELRPSLDTAA</sequence>
<feature type="transmembrane region" description="Helical" evidence="6">
    <location>
        <begin position="46"/>
        <end position="68"/>
    </location>
</feature>
<evidence type="ECO:0000256" key="4">
    <source>
        <dbReference type="ARBA" id="ARBA00022989"/>
    </source>
</evidence>
<feature type="domain" description="EamA" evidence="7">
    <location>
        <begin position="168"/>
        <end position="316"/>
    </location>
</feature>
<evidence type="ECO:0000256" key="2">
    <source>
        <dbReference type="ARBA" id="ARBA00007362"/>
    </source>
</evidence>
<dbReference type="PANTHER" id="PTHR32322">
    <property type="entry name" value="INNER MEMBRANE TRANSPORTER"/>
    <property type="match status" value="1"/>
</dbReference>